<dbReference type="EMBL" id="CAJVPW010003525">
    <property type="protein sequence ID" value="CAG8525531.1"/>
    <property type="molecule type" value="Genomic_DNA"/>
</dbReference>
<dbReference type="Proteomes" id="UP000789366">
    <property type="component" value="Unassembled WGS sequence"/>
</dbReference>
<accession>A0ACA9LH97</accession>
<gene>
    <name evidence="1" type="ORF">SPELUC_LOCUS4131</name>
</gene>
<keyword evidence="2" id="KW-1185">Reference proteome</keyword>
<evidence type="ECO:0000313" key="2">
    <source>
        <dbReference type="Proteomes" id="UP000789366"/>
    </source>
</evidence>
<sequence length="442" mass="49581">MINLQHDNSTRREQRLDLSVVPGKNIGWFRLGTSVWDIINFLREQSRIIPSVDLKYTDESPIMTDLFLSLPANGINMRFDGPTQRLKSIEVNDFSKLRLTYQDSEVSPTYPGELDKTKNEYTLSYPGVSFVFPIPEEHISLFISSTDLPLELPDGTSPLLSRLHTYHGANFRNVTAPPLLRNANPENIGCNGDLGEVESIVAELKRGITVNFLARNNSNQISVEILLNVTTPQDLIVDIGSPLRIFYKEEDKMRIHSKDIGNDSAEDGDTTSNNTLSNGVENHVQEGDMGHPIDYFYNYFHLGFDVLFDGVSHRCKKIILHGNVPGHYDFQRYKRCPYKILLQQKITSNYDADNEVAKLEVFGEDDDIQSTSVSTQNGINYISSEMKIDKITELIGPPSGRPLIFNRGAGGQNPFGPTELSGYDGAVFEVMKNGHVATITLF</sequence>
<proteinExistence type="predicted"/>
<reference evidence="1" key="1">
    <citation type="submission" date="2021-06" db="EMBL/GenBank/DDBJ databases">
        <authorList>
            <person name="Kallberg Y."/>
            <person name="Tangrot J."/>
            <person name="Rosling A."/>
        </authorList>
    </citation>
    <scope>NUCLEOTIDE SEQUENCE</scope>
    <source>
        <strain evidence="1">28 12/20/2015</strain>
    </source>
</reference>
<comment type="caution">
    <text evidence="1">The sequence shown here is derived from an EMBL/GenBank/DDBJ whole genome shotgun (WGS) entry which is preliminary data.</text>
</comment>
<evidence type="ECO:0000313" key="1">
    <source>
        <dbReference type="EMBL" id="CAG8525531.1"/>
    </source>
</evidence>
<name>A0ACA9LH97_9GLOM</name>
<organism evidence="1 2">
    <name type="scientific">Cetraspora pellucida</name>
    <dbReference type="NCBI Taxonomy" id="1433469"/>
    <lineage>
        <taxon>Eukaryota</taxon>
        <taxon>Fungi</taxon>
        <taxon>Fungi incertae sedis</taxon>
        <taxon>Mucoromycota</taxon>
        <taxon>Glomeromycotina</taxon>
        <taxon>Glomeromycetes</taxon>
        <taxon>Diversisporales</taxon>
        <taxon>Gigasporaceae</taxon>
        <taxon>Cetraspora</taxon>
    </lineage>
</organism>
<protein>
    <submittedName>
        <fullName evidence="1">2423_t:CDS:1</fullName>
    </submittedName>
</protein>